<dbReference type="KEGG" id="mtab:MTABA_v1c05510"/>
<keyword evidence="3" id="KW-1185">Reference proteome</keyword>
<gene>
    <name evidence="2" type="ORF">MTABA_v1c05510</name>
</gene>
<accession>A0A2K8P815</accession>
<dbReference type="Proteomes" id="UP000232223">
    <property type="component" value="Chromosome"/>
</dbReference>
<feature type="signal peptide" evidence="1">
    <location>
        <begin position="1"/>
        <end position="23"/>
    </location>
</feature>
<protein>
    <recommendedName>
        <fullName evidence="4">Lipoprotein-associated type-17 domain-containing protein</fullName>
    </recommendedName>
</protein>
<evidence type="ECO:0008006" key="4">
    <source>
        <dbReference type="Google" id="ProtNLM"/>
    </source>
</evidence>
<evidence type="ECO:0000313" key="2">
    <source>
        <dbReference type="EMBL" id="ATZ21745.1"/>
    </source>
</evidence>
<feature type="chain" id="PRO_5014745936" description="Lipoprotein-associated type-17 domain-containing protein" evidence="1">
    <location>
        <begin position="24"/>
        <end position="841"/>
    </location>
</feature>
<dbReference type="EMBL" id="CP024969">
    <property type="protein sequence ID" value="ATZ21745.1"/>
    <property type="molecule type" value="Genomic_DNA"/>
</dbReference>
<evidence type="ECO:0000313" key="3">
    <source>
        <dbReference type="Proteomes" id="UP000232223"/>
    </source>
</evidence>
<dbReference type="AlphaFoldDB" id="A0A2K8P815"/>
<proteinExistence type="predicted"/>
<keyword evidence="1" id="KW-0732">Signal</keyword>
<dbReference type="PROSITE" id="PS51257">
    <property type="entry name" value="PROKAR_LIPOPROTEIN"/>
    <property type="match status" value="1"/>
</dbReference>
<organism evidence="2 3">
    <name type="scientific">Mesoplasma tabanidae</name>
    <dbReference type="NCBI Taxonomy" id="219745"/>
    <lineage>
        <taxon>Bacteria</taxon>
        <taxon>Bacillati</taxon>
        <taxon>Mycoplasmatota</taxon>
        <taxon>Mollicutes</taxon>
        <taxon>Entomoplasmatales</taxon>
        <taxon>Entomoplasmataceae</taxon>
        <taxon>Mesoplasma</taxon>
    </lineage>
</organism>
<evidence type="ECO:0000256" key="1">
    <source>
        <dbReference type="SAM" id="SignalP"/>
    </source>
</evidence>
<sequence length="841" mass="94937">MKKTITLLAAVSIVGGASTTAVSCSFKGDKNKGGTTNPKPADKETSQVLLKAEIQKYLNEKGTFNSKEDAITDIQNKSDWTTEGLESLVGSIYGSDSVSSIHIKAKLKEGYVWPKTSSGEFDVIIKIDNENNVNKLAEELSTTYYKSEEEAKETIKSKFKSISGVDQVVVAKIANARSQLKYEVNLTYKNNVQGPEKKDVLINIKNNLSTDIYAANQSISKDNKKYESKVLAAKIIKETFESIKGVKSTNLVWDQWAPYNYTISIKYDDKSQGPETAEGVIQLKTNLSDAIKTAKNIFEIKEYKNSVSAKSAVETNLKIEGILNAEFSWEDEATFKYNIKFSYSNDFFGPPSISGTLLKYESATFDKIENQWIDMRKNQTISVDLKGKNLANKKISVSSDNSSITAKYADEKIVLTANDNKNIQAVIKVWDEEEKDDGIEFTTSILAKPEIATKLESEYGWYLNHETTLDISTKDFDKVKGDTFVITSQLQGNENSFPVSTYIETSLMQDSQDQQKFIFHYKFIKALPENVKVQIGLKLNGEIVSIFNLVSKSETNISEHINKTLNNIKNNYNWKEGKEDDLQNQVQNDLATINGIDQIYFEWVKKENLSYKVALTYKIGFTGEKSFINNGTWYMPAEFEQNQSLTFDMRNPSNNSYKIYGQNLSGKNFGVETDNSDIKVEIDGQVGVEGNRQYVIIKISTTAKDDVKNKITLYQDDDKNQKVEIGANVWALPYLEKIGDWPTKKLELYVSGATFRYKFIIHNYKKDLDSSIVSATSSDRESNTEEKINVFIEEVSINDGIFNWVIEPKIKNKLFGSQYAILRFKYGNAIQETKVNTWVGA</sequence>
<dbReference type="RefSeq" id="WP_167373335.1">
    <property type="nucleotide sequence ID" value="NZ_CP024969.1"/>
</dbReference>
<name>A0A2K8P815_9MOLU</name>
<reference evidence="2 3" key="1">
    <citation type="submission" date="2017-11" db="EMBL/GenBank/DDBJ databases">
        <title>Genome sequence of Mesoplasma tabanidae BARC 857 (ATCC 49584).</title>
        <authorList>
            <person name="Lo W.-S."/>
            <person name="Kuo C.-H."/>
        </authorList>
    </citation>
    <scope>NUCLEOTIDE SEQUENCE [LARGE SCALE GENOMIC DNA]</scope>
    <source>
        <strain evidence="2 3">BARC 857</strain>
    </source>
</reference>